<feature type="region of interest" description="Disordered" evidence="1">
    <location>
        <begin position="1"/>
        <end position="24"/>
    </location>
</feature>
<name>A0A317VSJ9_9EURO</name>
<dbReference type="GeneID" id="37070849"/>
<dbReference type="Proteomes" id="UP000247233">
    <property type="component" value="Unassembled WGS sequence"/>
</dbReference>
<evidence type="ECO:0000256" key="1">
    <source>
        <dbReference type="SAM" id="MobiDB-lite"/>
    </source>
</evidence>
<evidence type="ECO:0000313" key="2">
    <source>
        <dbReference type="EMBL" id="PWY77354.1"/>
    </source>
</evidence>
<dbReference type="VEuPathDB" id="FungiDB:BO70DRAFT_64204"/>
<proteinExistence type="predicted"/>
<comment type="caution">
    <text evidence="2">The sequence shown here is derived from an EMBL/GenBank/DDBJ whole genome shotgun (WGS) entry which is preliminary data.</text>
</comment>
<reference evidence="2 3" key="1">
    <citation type="submission" date="2016-12" db="EMBL/GenBank/DDBJ databases">
        <title>The genomes of Aspergillus section Nigri reveals drivers in fungal speciation.</title>
        <authorList>
            <consortium name="DOE Joint Genome Institute"/>
            <person name="Vesth T.C."/>
            <person name="Nybo J."/>
            <person name="Theobald S."/>
            <person name="Brandl J."/>
            <person name="Frisvad J.C."/>
            <person name="Nielsen K.F."/>
            <person name="Lyhne E.K."/>
            <person name="Kogle M.E."/>
            <person name="Kuo A."/>
            <person name="Riley R."/>
            <person name="Clum A."/>
            <person name="Nolan M."/>
            <person name="Lipzen A."/>
            <person name="Salamov A."/>
            <person name="Henrissat B."/>
            <person name="Wiebenga A."/>
            <person name="De Vries R.P."/>
            <person name="Grigoriev I.V."/>
            <person name="Mortensen U.H."/>
            <person name="Andersen M.R."/>
            <person name="Baker S.E."/>
        </authorList>
    </citation>
    <scope>NUCLEOTIDE SEQUENCE [LARGE SCALE GENOMIC DNA]</scope>
    <source>
        <strain evidence="2 3">CBS 117.55</strain>
    </source>
</reference>
<dbReference type="EMBL" id="MSFL01000018">
    <property type="protein sequence ID" value="PWY77354.1"/>
    <property type="molecule type" value="Genomic_DNA"/>
</dbReference>
<protein>
    <submittedName>
        <fullName evidence="2">Uncharacterized protein</fullName>
    </submittedName>
</protein>
<dbReference type="AlphaFoldDB" id="A0A317VSJ9"/>
<sequence>MAGGGLDESRRRANGIHPHQSQRGAAVDGYWIDGNRLMQTNFQQGTRGTRAIIILLSRTTVCRSAYNSKKDRPSFPRPQTAHREMLVSITTTPVTVVMTWPGDDYSKVKTLRPGISTTTRITDDGRRTSDGYASCCGILWNPVKLGCTLCNEHGHSGRGPGSSSLITRFQLDQEGRLFPRRFRIEGWILLRPLHERKQITCR</sequence>
<keyword evidence="3" id="KW-1185">Reference proteome</keyword>
<organism evidence="2 3">
    <name type="scientific">Aspergillus heteromorphus CBS 117.55</name>
    <dbReference type="NCBI Taxonomy" id="1448321"/>
    <lineage>
        <taxon>Eukaryota</taxon>
        <taxon>Fungi</taxon>
        <taxon>Dikarya</taxon>
        <taxon>Ascomycota</taxon>
        <taxon>Pezizomycotina</taxon>
        <taxon>Eurotiomycetes</taxon>
        <taxon>Eurotiomycetidae</taxon>
        <taxon>Eurotiales</taxon>
        <taxon>Aspergillaceae</taxon>
        <taxon>Aspergillus</taxon>
        <taxon>Aspergillus subgen. Circumdati</taxon>
    </lineage>
</organism>
<evidence type="ECO:0000313" key="3">
    <source>
        <dbReference type="Proteomes" id="UP000247233"/>
    </source>
</evidence>
<dbReference type="RefSeq" id="XP_025397927.1">
    <property type="nucleotide sequence ID" value="XM_025548612.1"/>
</dbReference>
<gene>
    <name evidence="2" type="ORF">BO70DRAFT_64204</name>
</gene>
<accession>A0A317VSJ9</accession>